<dbReference type="PANTHER" id="PTHR31286:SF167">
    <property type="entry name" value="OS09G0268800 PROTEIN"/>
    <property type="match status" value="1"/>
</dbReference>
<dbReference type="OMA" id="HNDERRM"/>
<dbReference type="PANTHER" id="PTHR31286">
    <property type="entry name" value="GLYCINE-RICH CELL WALL STRUCTURAL PROTEIN 1.8-LIKE"/>
    <property type="match status" value="1"/>
</dbReference>
<organism evidence="1 2">
    <name type="scientific">Cannabis sativa</name>
    <name type="common">Hemp</name>
    <name type="synonym">Marijuana</name>
    <dbReference type="NCBI Taxonomy" id="3483"/>
    <lineage>
        <taxon>Eukaryota</taxon>
        <taxon>Viridiplantae</taxon>
        <taxon>Streptophyta</taxon>
        <taxon>Embryophyta</taxon>
        <taxon>Tracheophyta</taxon>
        <taxon>Spermatophyta</taxon>
        <taxon>Magnoliopsida</taxon>
        <taxon>eudicotyledons</taxon>
        <taxon>Gunneridae</taxon>
        <taxon>Pentapetalae</taxon>
        <taxon>rosids</taxon>
        <taxon>fabids</taxon>
        <taxon>Rosales</taxon>
        <taxon>Cannabaceae</taxon>
        <taxon>Cannabis</taxon>
    </lineage>
</organism>
<accession>A0A803QQA5</accession>
<reference evidence="1" key="1">
    <citation type="submission" date="2021-03" db="UniProtKB">
        <authorList>
            <consortium name="EnsemblPlants"/>
        </authorList>
    </citation>
    <scope>IDENTIFICATION</scope>
</reference>
<keyword evidence="2" id="KW-1185">Reference proteome</keyword>
<dbReference type="InterPro" id="IPR040256">
    <property type="entry name" value="At4g02000-like"/>
</dbReference>
<sequence length="211" mass="23692">MDEFLNSVSNALSIPSDESTVFTYDVGCSSSTPVSISLLLKLHTIRPYNRPSLMKTLSGIWSSQCHFPVVMSEHADGLFLVTFGCEGDKGRVLEGQPWHFAQSITIFATPDSSFPLTPENLHYVPFWIQVYGIPFMCKSYDLARFIAMEIGDLIEVDKDTNREGTGPYLRIRVLLDVNLALHRGVCSLYEIFDFTKSEAIAQFSHVVMLLL</sequence>
<proteinExistence type="predicted"/>
<dbReference type="AlphaFoldDB" id="A0A803QQA5"/>
<dbReference type="Gramene" id="evm.model.10.766">
    <property type="protein sequence ID" value="cds.evm.model.10.766"/>
    <property type="gene ID" value="evm.TU.10.766"/>
</dbReference>
<evidence type="ECO:0000313" key="2">
    <source>
        <dbReference type="Proteomes" id="UP000596661"/>
    </source>
</evidence>
<dbReference type="EMBL" id="UZAU01000811">
    <property type="status" value="NOT_ANNOTATED_CDS"/>
    <property type="molecule type" value="Genomic_DNA"/>
</dbReference>
<evidence type="ECO:0000313" key="1">
    <source>
        <dbReference type="EnsemblPlants" id="cds.evm.model.10.766"/>
    </source>
</evidence>
<dbReference type="EnsemblPlants" id="evm.model.10.766">
    <property type="protein sequence ID" value="cds.evm.model.10.766"/>
    <property type="gene ID" value="evm.TU.10.766"/>
</dbReference>
<name>A0A803QQA5_CANSA</name>
<evidence type="ECO:0008006" key="3">
    <source>
        <dbReference type="Google" id="ProtNLM"/>
    </source>
</evidence>
<protein>
    <recommendedName>
        <fullName evidence="3">DUF4283 domain-containing protein</fullName>
    </recommendedName>
</protein>
<dbReference type="Proteomes" id="UP000596661">
    <property type="component" value="Unassembled WGS sequence"/>
</dbReference>